<comment type="caution">
    <text evidence="1">The sequence shown here is derived from an EMBL/GenBank/DDBJ whole genome shotgun (WGS) entry which is preliminary data.</text>
</comment>
<dbReference type="Proteomes" id="UP000224460">
    <property type="component" value="Unassembled WGS sequence"/>
</dbReference>
<organism evidence="1 2">
    <name type="scientific">Sporanaerobium hydrogeniformans</name>
    <dbReference type="NCBI Taxonomy" id="3072179"/>
    <lineage>
        <taxon>Bacteria</taxon>
        <taxon>Bacillati</taxon>
        <taxon>Bacillota</taxon>
        <taxon>Clostridia</taxon>
        <taxon>Lachnospirales</taxon>
        <taxon>Lachnospiraceae</taxon>
        <taxon>Sporanaerobium</taxon>
    </lineage>
</organism>
<evidence type="ECO:0000313" key="2">
    <source>
        <dbReference type="Proteomes" id="UP000224460"/>
    </source>
</evidence>
<reference evidence="1" key="1">
    <citation type="submission" date="2017-10" db="EMBL/GenBank/DDBJ databases">
        <title>Genome sequence of cellulolytic Lachnospiraceae bacterium XHS1971 isolated from hotspring sediment.</title>
        <authorList>
            <person name="Vasudevan G."/>
            <person name="Joshi A.J."/>
            <person name="Hivarkar S."/>
            <person name="Lanjekar V.B."/>
            <person name="Dhakephalkar P.K."/>
            <person name="Dagar S."/>
        </authorList>
    </citation>
    <scope>NUCLEOTIDE SEQUENCE</scope>
    <source>
        <strain evidence="1">XHS1971</strain>
    </source>
</reference>
<proteinExistence type="predicted"/>
<dbReference type="EMBL" id="PEDL01000001">
    <property type="protein sequence ID" value="PHV72198.1"/>
    <property type="molecule type" value="Genomic_DNA"/>
</dbReference>
<gene>
    <name evidence="1" type="ORF">CS063_01615</name>
</gene>
<keyword evidence="2" id="KW-1185">Reference proteome</keyword>
<name>A0AC61DGU6_9FIRM</name>
<protein>
    <submittedName>
        <fullName evidence="1">Uncharacterized protein</fullName>
    </submittedName>
</protein>
<evidence type="ECO:0000313" key="1">
    <source>
        <dbReference type="EMBL" id="PHV72198.1"/>
    </source>
</evidence>
<accession>A0AC61DGU6</accession>
<sequence>MNTKGQKPSNKLDNDTKHKICTNCIQYQVSDKPNKIANLGFRVIYTFVSWLWLGYGVTDGNAFFVSLGLFIVPLLIDYLSFIPQENTRKWMKVFEISICIGVLIFAYIGISGSINIINDGNNLVMIPTSNHLAFKGTNFKINISIVYYLLLIFVLCTGIDWIATPRTCENKYRESLKPSVERG</sequence>